<dbReference type="GO" id="GO:0015658">
    <property type="term" value="F:branched-chain amino acid transmembrane transporter activity"/>
    <property type="evidence" value="ECO:0007669"/>
    <property type="project" value="InterPro"/>
</dbReference>
<evidence type="ECO:0000256" key="8">
    <source>
        <dbReference type="ARBA" id="ARBA00023136"/>
    </source>
</evidence>
<keyword evidence="5" id="KW-0547">Nucleotide-binding</keyword>
<dbReference type="InterPro" id="IPR003439">
    <property type="entry name" value="ABC_transporter-like_ATP-bd"/>
</dbReference>
<dbReference type="GO" id="GO:0005886">
    <property type="term" value="C:plasma membrane"/>
    <property type="evidence" value="ECO:0007669"/>
    <property type="project" value="UniProtKB-SubCell"/>
</dbReference>
<evidence type="ECO:0000256" key="2">
    <source>
        <dbReference type="ARBA" id="ARBA00022448"/>
    </source>
</evidence>
<feature type="transmembrane region" description="Helical" evidence="9">
    <location>
        <begin position="96"/>
        <end position="117"/>
    </location>
</feature>
<dbReference type="SUPFAM" id="SSF52540">
    <property type="entry name" value="P-loop containing nucleoside triphosphate hydrolases"/>
    <property type="match status" value="1"/>
</dbReference>
<dbReference type="CDD" id="cd06581">
    <property type="entry name" value="TM_PBP1_LivM_like"/>
    <property type="match status" value="1"/>
</dbReference>
<dbReference type="SMART" id="SM00382">
    <property type="entry name" value="AAA"/>
    <property type="match status" value="1"/>
</dbReference>
<gene>
    <name evidence="11" type="ORF">MELA_00344</name>
</gene>
<evidence type="ECO:0000256" key="9">
    <source>
        <dbReference type="SAM" id="Phobius"/>
    </source>
</evidence>
<evidence type="ECO:0000256" key="7">
    <source>
        <dbReference type="ARBA" id="ARBA00022989"/>
    </source>
</evidence>
<feature type="transmembrane region" description="Helical" evidence="9">
    <location>
        <begin position="123"/>
        <end position="156"/>
    </location>
</feature>
<evidence type="ECO:0000313" key="12">
    <source>
        <dbReference type="Proteomes" id="UP000334340"/>
    </source>
</evidence>
<feature type="transmembrane region" description="Helical" evidence="9">
    <location>
        <begin position="15"/>
        <end position="34"/>
    </location>
</feature>
<keyword evidence="2" id="KW-0813">Transport</keyword>
<dbReference type="Proteomes" id="UP000334340">
    <property type="component" value="Unassembled WGS sequence"/>
</dbReference>
<feature type="transmembrane region" description="Helical" evidence="9">
    <location>
        <begin position="46"/>
        <end position="63"/>
    </location>
</feature>
<feature type="transmembrane region" description="Helical" evidence="9">
    <location>
        <begin position="168"/>
        <end position="189"/>
    </location>
</feature>
<dbReference type="Pfam" id="PF00005">
    <property type="entry name" value="ABC_tran"/>
    <property type="match status" value="1"/>
</dbReference>
<sequence>MRALSHSLPLYRRPLARIVLTGLWLGLLSLPLMMELDAPYFGLERPLMVVGVVVLLGLAQWFITQSRRLSPVWTERLMEAGGATVRGLSRRIDRRLLYVPALAAAVVIPLGLNRYYIDVLTQVGIYATLALGLNIVVGLAGLLNLGFIAFYAVGAYAYGLLATRLDLSFWQVLPLGAVLAAVLGVLLGFPALRLRGDYLAIVTLGFGEMIRIVLNNWDGVTGGPNGIIGIARPSLFGFAFSHPIHYYYLILAVVLLTIFAVGRLNQSRLGRAWTAMRDDEVAAEAMGIDLVKTKLLAFGLGATWAGLAGVFFASKMTFISPESFTFFESVLVLCMVVLGGMGSVPGVILGAAMLLILPEMMRQFALYRMLVFGAAMVGMMVMRPKGLLTARRRAVPLWRREVLRASAVSGSIARSTGSERIDSVSPRSNDADMMLLETRKLSVDFGGLRALDMVDLSVKAGEIVSLIGPNGAGKTTFFNAVTGLFAPTSGEVRYRGQNLVGLRPHHVAAKGISRTFQNIRLFHDMTVIENVMVGGHCRMRAGVIGAVIRPKNVIAEEERSAAKAYELLQFVGLEDKGDLWASQLPYGDQRRLEIARAMASDPTLLLLDEPAAGMNPQETNALMDLIYAIRARGITVLLIEHHMKLVMGISERIVVLDHGITIAEGTPAAIKADSRVIGAYLGKESLHA</sequence>
<evidence type="ECO:0000256" key="6">
    <source>
        <dbReference type="ARBA" id="ARBA00022840"/>
    </source>
</evidence>
<keyword evidence="4 9" id="KW-0812">Transmembrane</keyword>
<keyword evidence="3" id="KW-1003">Cell membrane</keyword>
<feature type="transmembrane region" description="Helical" evidence="9">
    <location>
        <begin position="295"/>
        <end position="318"/>
    </location>
</feature>
<dbReference type="PANTHER" id="PTHR30482">
    <property type="entry name" value="HIGH-AFFINITY BRANCHED-CHAIN AMINO ACID TRANSPORT SYSTEM PERMEASE"/>
    <property type="match status" value="1"/>
</dbReference>
<dbReference type="InterPro" id="IPR032823">
    <property type="entry name" value="BCA_ABC_TP_C"/>
</dbReference>
<dbReference type="InterPro" id="IPR027417">
    <property type="entry name" value="P-loop_NTPase"/>
</dbReference>
<dbReference type="GO" id="GO:0016887">
    <property type="term" value="F:ATP hydrolysis activity"/>
    <property type="evidence" value="ECO:0007669"/>
    <property type="project" value="InterPro"/>
</dbReference>
<feature type="domain" description="ABC transporter" evidence="10">
    <location>
        <begin position="436"/>
        <end position="683"/>
    </location>
</feature>
<evidence type="ECO:0000256" key="4">
    <source>
        <dbReference type="ARBA" id="ARBA00022692"/>
    </source>
</evidence>
<keyword evidence="11" id="KW-0378">Hydrolase</keyword>
<dbReference type="FunFam" id="3.40.50.300:FF:000421">
    <property type="entry name" value="Branched-chain amino acid ABC transporter ATP-binding protein"/>
    <property type="match status" value="1"/>
</dbReference>
<dbReference type="InterPro" id="IPR001851">
    <property type="entry name" value="ABC_transp_permease"/>
</dbReference>
<dbReference type="EC" id="3.6.3.-" evidence="11"/>
<evidence type="ECO:0000256" key="3">
    <source>
        <dbReference type="ARBA" id="ARBA00022475"/>
    </source>
</evidence>
<evidence type="ECO:0000256" key="5">
    <source>
        <dbReference type="ARBA" id="ARBA00022741"/>
    </source>
</evidence>
<dbReference type="InterPro" id="IPR043428">
    <property type="entry name" value="LivM-like"/>
</dbReference>
<proteinExistence type="predicted"/>
<keyword evidence="7 9" id="KW-1133">Transmembrane helix</keyword>
<evidence type="ECO:0000313" key="11">
    <source>
        <dbReference type="EMBL" id="VUZ83982.1"/>
    </source>
</evidence>
<name>A0A564ZH48_9BACT</name>
<dbReference type="EMBL" id="CABIKM010000004">
    <property type="protein sequence ID" value="VUZ83982.1"/>
    <property type="molecule type" value="Genomic_DNA"/>
</dbReference>
<evidence type="ECO:0000259" key="10">
    <source>
        <dbReference type="PROSITE" id="PS50893"/>
    </source>
</evidence>
<keyword evidence="12" id="KW-1185">Reference proteome</keyword>
<reference evidence="11 12" key="1">
    <citation type="submission" date="2019-07" db="EMBL/GenBank/DDBJ databases">
        <authorList>
            <person name="Cremers G."/>
        </authorList>
    </citation>
    <scope>NUCLEOTIDE SEQUENCE [LARGE SCALE GENOMIC DNA]</scope>
</reference>
<dbReference type="PANTHER" id="PTHR30482:SF10">
    <property type="entry name" value="HIGH-AFFINITY BRANCHED-CHAIN AMINO ACID TRANSPORT PROTEIN BRAE"/>
    <property type="match status" value="1"/>
</dbReference>
<keyword evidence="8 9" id="KW-0472">Membrane</keyword>
<feature type="transmembrane region" description="Helical" evidence="9">
    <location>
        <begin position="244"/>
        <end position="262"/>
    </location>
</feature>
<keyword evidence="6" id="KW-0067">ATP-binding</keyword>
<evidence type="ECO:0000256" key="1">
    <source>
        <dbReference type="ARBA" id="ARBA00004651"/>
    </source>
</evidence>
<dbReference type="PROSITE" id="PS50893">
    <property type="entry name" value="ABC_TRANSPORTER_2"/>
    <property type="match status" value="1"/>
</dbReference>
<dbReference type="AlphaFoldDB" id="A0A564ZH48"/>
<organism evidence="11 12">
    <name type="scientific">Candidatus Methylomirabilis lanthanidiphila</name>
    <dbReference type="NCBI Taxonomy" id="2211376"/>
    <lineage>
        <taxon>Bacteria</taxon>
        <taxon>Candidatus Methylomirabilota</taxon>
        <taxon>Candidatus Methylomirabilia</taxon>
        <taxon>Candidatus Methylomirabilales</taxon>
        <taxon>Candidatus Methylomirabilaceae</taxon>
        <taxon>Candidatus Methylomirabilis</taxon>
    </lineage>
</organism>
<dbReference type="Pfam" id="PF12399">
    <property type="entry name" value="BCA_ABC_TP_C"/>
    <property type="match status" value="1"/>
</dbReference>
<dbReference type="InterPro" id="IPR003593">
    <property type="entry name" value="AAA+_ATPase"/>
</dbReference>
<feature type="transmembrane region" description="Helical" evidence="9">
    <location>
        <begin position="330"/>
        <end position="357"/>
    </location>
</feature>
<dbReference type="Pfam" id="PF02653">
    <property type="entry name" value="BPD_transp_2"/>
    <property type="match status" value="1"/>
</dbReference>
<comment type="subcellular location">
    <subcellularLocation>
        <location evidence="1">Cell membrane</location>
        <topology evidence="1">Multi-pass membrane protein</topology>
    </subcellularLocation>
</comment>
<protein>
    <submittedName>
        <fullName evidence="11">Amino acid ABC transporter ATPase</fullName>
        <ecNumber evidence="11">3.6.3.-</ecNumber>
    </submittedName>
</protein>
<dbReference type="Gene3D" id="3.40.50.300">
    <property type="entry name" value="P-loop containing nucleotide triphosphate hydrolases"/>
    <property type="match status" value="1"/>
</dbReference>
<dbReference type="CDD" id="cd03219">
    <property type="entry name" value="ABC_Mj1267_LivG_branched"/>
    <property type="match status" value="1"/>
</dbReference>
<feature type="transmembrane region" description="Helical" evidence="9">
    <location>
        <begin position="364"/>
        <end position="382"/>
    </location>
</feature>
<accession>A0A564ZH48</accession>
<dbReference type="GO" id="GO:0005524">
    <property type="term" value="F:ATP binding"/>
    <property type="evidence" value="ECO:0007669"/>
    <property type="project" value="UniProtKB-KW"/>
</dbReference>